<feature type="region of interest" description="Disordered" evidence="1">
    <location>
        <begin position="1"/>
        <end position="42"/>
    </location>
</feature>
<gene>
    <name evidence="2" type="ORF">C1SCF055_LOCUS9334</name>
</gene>
<dbReference type="Proteomes" id="UP001152797">
    <property type="component" value="Unassembled WGS sequence"/>
</dbReference>
<evidence type="ECO:0000313" key="2">
    <source>
        <dbReference type="EMBL" id="CAI3981555.1"/>
    </source>
</evidence>
<evidence type="ECO:0000313" key="3">
    <source>
        <dbReference type="EMBL" id="CAL4768867.1"/>
    </source>
</evidence>
<reference evidence="2" key="1">
    <citation type="submission" date="2022-10" db="EMBL/GenBank/DDBJ databases">
        <authorList>
            <person name="Chen Y."/>
            <person name="Dougan E. K."/>
            <person name="Chan C."/>
            <person name="Rhodes N."/>
            <person name="Thang M."/>
        </authorList>
    </citation>
    <scope>NUCLEOTIDE SEQUENCE</scope>
</reference>
<reference evidence="3 4" key="2">
    <citation type="submission" date="2024-05" db="EMBL/GenBank/DDBJ databases">
        <authorList>
            <person name="Chen Y."/>
            <person name="Shah S."/>
            <person name="Dougan E. K."/>
            <person name="Thang M."/>
            <person name="Chan C."/>
        </authorList>
    </citation>
    <scope>NUCLEOTIDE SEQUENCE [LARGE SCALE GENOMIC DNA]</scope>
</reference>
<dbReference type="EMBL" id="CAMXCT020000644">
    <property type="protein sequence ID" value="CAL1134930.1"/>
    <property type="molecule type" value="Genomic_DNA"/>
</dbReference>
<feature type="non-terminal residue" evidence="2">
    <location>
        <position position="55"/>
    </location>
</feature>
<keyword evidence="4" id="KW-1185">Reference proteome</keyword>
<dbReference type="EMBL" id="CAMXCT030000644">
    <property type="protein sequence ID" value="CAL4768867.1"/>
    <property type="molecule type" value="Genomic_DNA"/>
</dbReference>
<accession>A0A9P1BXY6</accession>
<proteinExistence type="predicted"/>
<evidence type="ECO:0000256" key="1">
    <source>
        <dbReference type="SAM" id="MobiDB-lite"/>
    </source>
</evidence>
<comment type="caution">
    <text evidence="2">The sequence shown here is derived from an EMBL/GenBank/DDBJ whole genome shotgun (WGS) entry which is preliminary data.</text>
</comment>
<dbReference type="EMBL" id="CAMXCT010000644">
    <property type="protein sequence ID" value="CAI3981555.1"/>
    <property type="molecule type" value="Genomic_DNA"/>
</dbReference>
<name>A0A9P1BXY6_9DINO</name>
<protein>
    <submittedName>
        <fullName evidence="2">Uncharacterized protein</fullName>
    </submittedName>
</protein>
<organism evidence="2">
    <name type="scientific">Cladocopium goreaui</name>
    <dbReference type="NCBI Taxonomy" id="2562237"/>
    <lineage>
        <taxon>Eukaryota</taxon>
        <taxon>Sar</taxon>
        <taxon>Alveolata</taxon>
        <taxon>Dinophyceae</taxon>
        <taxon>Suessiales</taxon>
        <taxon>Symbiodiniaceae</taxon>
        <taxon>Cladocopium</taxon>
    </lineage>
</organism>
<feature type="compositionally biased region" description="Basic and acidic residues" evidence="1">
    <location>
        <begin position="27"/>
        <end position="42"/>
    </location>
</feature>
<sequence length="55" mass="6158">MTSATIRAVETQRHISSSSDDANSAGRELDLVGRDDPWTEQRPKCFGVPLSHRQF</sequence>
<dbReference type="AlphaFoldDB" id="A0A9P1BXY6"/>
<evidence type="ECO:0000313" key="4">
    <source>
        <dbReference type="Proteomes" id="UP001152797"/>
    </source>
</evidence>